<dbReference type="Pfam" id="PF13410">
    <property type="entry name" value="GST_C_2"/>
    <property type="match status" value="1"/>
</dbReference>
<feature type="compositionally biased region" description="Basic and acidic residues" evidence="1">
    <location>
        <begin position="270"/>
        <end position="285"/>
    </location>
</feature>
<dbReference type="EMBL" id="CP016170">
    <property type="protein sequence ID" value="ANN65586.1"/>
    <property type="molecule type" value="Genomic_DNA"/>
</dbReference>
<accession>A0A193FEI3</accession>
<dbReference type="KEGG" id="bbro:BAU06_04095"/>
<dbReference type="SFLD" id="SFLDS00019">
    <property type="entry name" value="Glutathione_Transferase_(cytos"/>
    <property type="match status" value="1"/>
</dbReference>
<organism evidence="5 7">
    <name type="scientific">Bordetella bronchialis</name>
    <dbReference type="NCBI Taxonomy" id="463025"/>
    <lineage>
        <taxon>Bacteria</taxon>
        <taxon>Pseudomonadati</taxon>
        <taxon>Pseudomonadota</taxon>
        <taxon>Betaproteobacteria</taxon>
        <taxon>Burkholderiales</taxon>
        <taxon>Alcaligenaceae</taxon>
        <taxon>Bordetella</taxon>
    </lineage>
</organism>
<evidence type="ECO:0000259" key="3">
    <source>
        <dbReference type="PROSITE" id="PS50405"/>
    </source>
</evidence>
<dbReference type="InterPro" id="IPR036282">
    <property type="entry name" value="Glutathione-S-Trfase_C_sf"/>
</dbReference>
<dbReference type="Gene3D" id="1.20.1050.10">
    <property type="match status" value="1"/>
</dbReference>
<dbReference type="CDD" id="cd10292">
    <property type="entry name" value="GST_C_YghU_like"/>
    <property type="match status" value="1"/>
</dbReference>
<dbReference type="CDD" id="cd03048">
    <property type="entry name" value="GST_N_Ure2p_like"/>
    <property type="match status" value="1"/>
</dbReference>
<dbReference type="PROSITE" id="PS50404">
    <property type="entry name" value="GST_NTER"/>
    <property type="match status" value="1"/>
</dbReference>
<evidence type="ECO:0000313" key="5">
    <source>
        <dbReference type="EMBL" id="ANN70615.1"/>
    </source>
</evidence>
<dbReference type="PANTHER" id="PTHR44051">
    <property type="entry name" value="GLUTATHIONE S-TRANSFERASE-RELATED"/>
    <property type="match status" value="1"/>
</dbReference>
<dbReference type="AlphaFoldDB" id="A0A193FEI3"/>
<dbReference type="RefSeq" id="WP_066344632.1">
    <property type="nucleotide sequence ID" value="NZ_CBCSFJ010000009.1"/>
</dbReference>
<gene>
    <name evidence="4" type="ORF">BAU06_04095</name>
    <name evidence="5" type="ORF">BAU08_04060</name>
</gene>
<evidence type="ECO:0000313" key="6">
    <source>
        <dbReference type="Proteomes" id="UP000091897"/>
    </source>
</evidence>
<dbReference type="STRING" id="463025.BAU08_04060"/>
<dbReference type="InterPro" id="IPR040079">
    <property type="entry name" value="Glutathione_S-Trfase"/>
</dbReference>
<feature type="region of interest" description="Disordered" evidence="1">
    <location>
        <begin position="262"/>
        <end position="305"/>
    </location>
</feature>
<keyword evidence="6" id="KW-1185">Reference proteome</keyword>
<dbReference type="InterPro" id="IPR036249">
    <property type="entry name" value="Thioredoxin-like_sf"/>
</dbReference>
<evidence type="ECO:0000256" key="1">
    <source>
        <dbReference type="SAM" id="MobiDB-lite"/>
    </source>
</evidence>
<dbReference type="InterPro" id="IPR004045">
    <property type="entry name" value="Glutathione_S-Trfase_N"/>
</dbReference>
<dbReference type="Proteomes" id="UP000092213">
    <property type="component" value="Chromosome"/>
</dbReference>
<sequence length="305" mass="33685">MSDTTEYVPPKVWTWNKPNGGHFASINRPVSGPTHEKELPVGRHPLQLYSLATPNGQKVTIMLEELLALGHRGAEYDAWLIRIGEGDQFGSGFVKVNPNSKIPALMDRSGPRPIRVFESGAILLYLAEKFGALLPRSPAERAECLSWLFWQMGSAPYLGGGFGHFYAYAPIKIEYAIDRFAMETKRQLDVLDKRLADNEYIAGADYTIADIAIWPWYGSLVKGLVYGAGEFLSVQDYKHVQRWADAIAARPAVRRGRMVNRVNGDPASQLHERHDASDFDTRTQDKLQAAGQDASGASGAAGARP</sequence>
<evidence type="ECO:0000259" key="2">
    <source>
        <dbReference type="PROSITE" id="PS50404"/>
    </source>
</evidence>
<dbReference type="SUPFAM" id="SSF47616">
    <property type="entry name" value="GST C-terminal domain-like"/>
    <property type="match status" value="1"/>
</dbReference>
<proteinExistence type="predicted"/>
<evidence type="ECO:0000313" key="4">
    <source>
        <dbReference type="EMBL" id="ANN65586.1"/>
    </source>
</evidence>
<evidence type="ECO:0000313" key="7">
    <source>
        <dbReference type="Proteomes" id="UP000092213"/>
    </source>
</evidence>
<dbReference type="SFLD" id="SFLDG01151">
    <property type="entry name" value="Main.2:_Nu-like"/>
    <property type="match status" value="1"/>
</dbReference>
<dbReference type="PANTHER" id="PTHR44051:SF22">
    <property type="entry name" value="DISULFIDE-BOND OXIDOREDUCTASE YGHU"/>
    <property type="match status" value="1"/>
</dbReference>
<dbReference type="SUPFAM" id="SSF52833">
    <property type="entry name" value="Thioredoxin-like"/>
    <property type="match status" value="1"/>
</dbReference>
<dbReference type="InterPro" id="IPR010987">
    <property type="entry name" value="Glutathione-S-Trfase_C-like"/>
</dbReference>
<feature type="compositionally biased region" description="Low complexity" evidence="1">
    <location>
        <begin position="288"/>
        <end position="305"/>
    </location>
</feature>
<dbReference type="EMBL" id="CP016171">
    <property type="protein sequence ID" value="ANN70615.1"/>
    <property type="molecule type" value="Genomic_DNA"/>
</dbReference>
<dbReference type="OrthoDB" id="81087at2"/>
<protein>
    <submittedName>
        <fullName evidence="5">Glutathione-dependent disulfide-bond oxidoreductase</fullName>
    </submittedName>
</protein>
<reference evidence="6 7" key="1">
    <citation type="submission" date="2016-06" db="EMBL/GenBank/DDBJ databases">
        <title>Complete genome sequences of Bordetella bronchialis and Bordetella flabilis.</title>
        <authorList>
            <person name="LiPuma J.J."/>
            <person name="Spilker T."/>
        </authorList>
    </citation>
    <scope>NUCLEOTIDE SEQUENCE [LARGE SCALE GENOMIC DNA]</scope>
    <source>
        <strain evidence="5 7">AU17976</strain>
        <strain evidence="4 6">AU3182</strain>
    </source>
</reference>
<name>A0A193FEI3_9BORD</name>
<dbReference type="SFLD" id="SFLDG00358">
    <property type="entry name" value="Main_(cytGST)"/>
    <property type="match status" value="1"/>
</dbReference>
<dbReference type="Gene3D" id="3.40.30.10">
    <property type="entry name" value="Glutaredoxin"/>
    <property type="match status" value="1"/>
</dbReference>
<dbReference type="Pfam" id="PF02798">
    <property type="entry name" value="GST_N"/>
    <property type="match status" value="1"/>
</dbReference>
<dbReference type="NCBIfam" id="NF008731">
    <property type="entry name" value="PRK11752.1"/>
    <property type="match status" value="1"/>
</dbReference>
<dbReference type="PROSITE" id="PS50405">
    <property type="entry name" value="GST_CTER"/>
    <property type="match status" value="1"/>
</dbReference>
<feature type="domain" description="GST C-terminal" evidence="3">
    <location>
        <begin position="137"/>
        <end position="270"/>
    </location>
</feature>
<feature type="domain" description="GST N-terminal" evidence="2">
    <location>
        <begin position="47"/>
        <end position="134"/>
    </location>
</feature>
<dbReference type="Proteomes" id="UP000091897">
    <property type="component" value="Chromosome"/>
</dbReference>